<dbReference type="PROSITE" id="PS50893">
    <property type="entry name" value="ABC_TRANSPORTER_2"/>
    <property type="match status" value="2"/>
</dbReference>
<dbReference type="GO" id="GO:0005524">
    <property type="term" value="F:ATP binding"/>
    <property type="evidence" value="ECO:0007669"/>
    <property type="project" value="UniProtKB-KW"/>
</dbReference>
<dbReference type="InterPro" id="IPR011527">
    <property type="entry name" value="ABC1_TM_dom"/>
</dbReference>
<accession>A0A9W8PQA3</accession>
<dbReference type="AlphaFoldDB" id="A0A9W8PQA3"/>
<feature type="transmembrane region" description="Helical" evidence="9">
    <location>
        <begin position="495"/>
        <end position="515"/>
    </location>
</feature>
<dbReference type="SUPFAM" id="SSF52540">
    <property type="entry name" value="P-loop containing nucleoside triphosphate hydrolases"/>
    <property type="match status" value="2"/>
</dbReference>
<keyword evidence="7 9" id="KW-1133">Transmembrane helix</keyword>
<dbReference type="Pfam" id="PF00005">
    <property type="entry name" value="ABC_tran"/>
    <property type="match status" value="2"/>
</dbReference>
<keyword evidence="3" id="KW-1003">Cell membrane</keyword>
<dbReference type="PANTHER" id="PTHR24223:SF399">
    <property type="entry name" value="ABC TRANSPORTER ATNG"/>
    <property type="match status" value="1"/>
</dbReference>
<sequence>MLDQIKGVKMMGLTDFFAQTVQGLRVQELKVSAKFRWLLVHFTTLVTQPLVMLLVSLMQIAGVVAGCGRIQAFLLLKEQGKMATEDPRDGLAVVLEDASFHTDDGSILLTDINLRVPRGSISMVVGKVGSGKSSLLKAIIGENIPSEGTVKSETSPAYCDQLPWLRNTTISKNIIGQSELDEMWLSTVIHSCALEEDLAQLPHGRETIVGSGGVALSGGQRQRVALARAVYSRSSLVVLDDVFSSLDKTTADTVLHRILGENGLLRARTVILTTSNVHYLPYANYITVVEDGQITRNQVTYAEFEPSEVLKTITPAETPEAVPGSIAKLEPKKEIDLSRKTGDTECYKIYVRSMGWKVISIVFPASVVGAVLEVMPQIWLRVWTEQGEGSKDAKYAGGYVGLAIFSMILALLNIGYFLIVGVEKSSNNLHEQLLNSVCRAPLHFFTTTESGSILNRFSQDMTLIDMSLPLAFYLTLDLTLRGLVQTGVVASGANYYGAFLPLSFLALYLIQKYYLRTSRQMRLLDLEAKTPLYTQFAEITAGLSTVRSFDWTKELLNESFELLNTSQKPFYLMFCIQRWLELVLDLFVAGMAVLLVTIALRIPGTTSEGAIGLAMVNLLGLNLTLTTVIDQWTTLETSLGAIARLKAFTGSTPNENKEVETEMPDNWPEGKIEIEEITSSYSGKSSLVLSILRLLELQSGTIRIDGQDLATMSRQYIRSQILTIPQDPVTLSGTVRKNLDPEERVQADEMLIQALKKTTLWPLIETRGGLDADLSTLGFSVGQIQLFCLARALLSHSPIVLLDEPISSVDRNTDEEVRNIIREVMHGRTIIEVTHRLDHVTDFDIAVVVESGRIVETGEPRELLASESALKALRG</sequence>
<evidence type="ECO:0000313" key="13">
    <source>
        <dbReference type="Proteomes" id="UP001152130"/>
    </source>
</evidence>
<feature type="domain" description="ABC transmembrane type-1" evidence="11">
    <location>
        <begin position="361"/>
        <end position="637"/>
    </location>
</feature>
<dbReference type="CDD" id="cd03250">
    <property type="entry name" value="ABCC_MRP_domain1"/>
    <property type="match status" value="1"/>
</dbReference>
<dbReference type="PANTHER" id="PTHR24223">
    <property type="entry name" value="ATP-BINDING CASSETTE SUB-FAMILY C"/>
    <property type="match status" value="1"/>
</dbReference>
<dbReference type="SUPFAM" id="SSF90123">
    <property type="entry name" value="ABC transporter transmembrane region"/>
    <property type="match status" value="1"/>
</dbReference>
<dbReference type="GO" id="GO:0140359">
    <property type="term" value="F:ABC-type transporter activity"/>
    <property type="evidence" value="ECO:0007669"/>
    <property type="project" value="InterPro"/>
</dbReference>
<keyword evidence="6" id="KW-0067">ATP-binding</keyword>
<dbReference type="Gene3D" id="3.40.50.300">
    <property type="entry name" value="P-loop containing nucleotide triphosphate hydrolases"/>
    <property type="match status" value="2"/>
</dbReference>
<feature type="transmembrane region" description="Helical" evidence="9">
    <location>
        <begin position="399"/>
        <end position="419"/>
    </location>
</feature>
<dbReference type="GO" id="GO:0016887">
    <property type="term" value="F:ATP hydrolysis activity"/>
    <property type="evidence" value="ECO:0007669"/>
    <property type="project" value="InterPro"/>
</dbReference>
<keyword evidence="4 9" id="KW-0812">Transmembrane</keyword>
<reference evidence="12" key="1">
    <citation type="submission" date="2022-10" db="EMBL/GenBank/DDBJ databases">
        <title>Fusarium specimens isolated from Avocado Roots.</title>
        <authorList>
            <person name="Stajich J."/>
            <person name="Roper C."/>
            <person name="Heimlech-Rivalta G."/>
        </authorList>
    </citation>
    <scope>NUCLEOTIDE SEQUENCE</scope>
    <source>
        <strain evidence="12">CF00143</strain>
    </source>
</reference>
<evidence type="ECO:0008006" key="14">
    <source>
        <dbReference type="Google" id="ProtNLM"/>
    </source>
</evidence>
<evidence type="ECO:0000256" key="5">
    <source>
        <dbReference type="ARBA" id="ARBA00022741"/>
    </source>
</evidence>
<dbReference type="FunFam" id="1.20.1560.10:FF:000066">
    <property type="entry name" value="ABC multidrug transporter (Eurofung)"/>
    <property type="match status" value="1"/>
</dbReference>
<feature type="domain" description="ABC transporter" evidence="10">
    <location>
        <begin position="93"/>
        <end position="316"/>
    </location>
</feature>
<dbReference type="Pfam" id="PF00664">
    <property type="entry name" value="ABC_membrane"/>
    <property type="match status" value="1"/>
</dbReference>
<dbReference type="InterPro" id="IPR017871">
    <property type="entry name" value="ABC_transporter-like_CS"/>
</dbReference>
<proteinExistence type="predicted"/>
<evidence type="ECO:0000256" key="3">
    <source>
        <dbReference type="ARBA" id="ARBA00022475"/>
    </source>
</evidence>
<organism evidence="12 13">
    <name type="scientific">Fusarium irregulare</name>
    <dbReference type="NCBI Taxonomy" id="2494466"/>
    <lineage>
        <taxon>Eukaryota</taxon>
        <taxon>Fungi</taxon>
        <taxon>Dikarya</taxon>
        <taxon>Ascomycota</taxon>
        <taxon>Pezizomycotina</taxon>
        <taxon>Sordariomycetes</taxon>
        <taxon>Hypocreomycetidae</taxon>
        <taxon>Hypocreales</taxon>
        <taxon>Nectriaceae</taxon>
        <taxon>Fusarium</taxon>
        <taxon>Fusarium incarnatum-equiseti species complex</taxon>
    </lineage>
</organism>
<evidence type="ECO:0000259" key="11">
    <source>
        <dbReference type="PROSITE" id="PS50929"/>
    </source>
</evidence>
<feature type="transmembrane region" description="Helical" evidence="9">
    <location>
        <begin position="463"/>
        <end position="483"/>
    </location>
</feature>
<evidence type="ECO:0000256" key="2">
    <source>
        <dbReference type="ARBA" id="ARBA00022448"/>
    </source>
</evidence>
<keyword evidence="8 9" id="KW-0472">Membrane</keyword>
<keyword evidence="2" id="KW-0813">Transport</keyword>
<dbReference type="Proteomes" id="UP001152130">
    <property type="component" value="Unassembled WGS sequence"/>
</dbReference>
<evidence type="ECO:0000313" key="12">
    <source>
        <dbReference type="EMBL" id="KAJ4014103.1"/>
    </source>
</evidence>
<dbReference type="Gene3D" id="1.20.1560.10">
    <property type="entry name" value="ABC transporter type 1, transmembrane domain"/>
    <property type="match status" value="1"/>
</dbReference>
<dbReference type="InterPro" id="IPR036640">
    <property type="entry name" value="ABC1_TM_sf"/>
</dbReference>
<dbReference type="InterPro" id="IPR003439">
    <property type="entry name" value="ABC_transporter-like_ATP-bd"/>
</dbReference>
<feature type="domain" description="ABC transporter" evidence="10">
    <location>
        <begin position="643"/>
        <end position="873"/>
    </location>
</feature>
<dbReference type="EMBL" id="JAPDHF010000008">
    <property type="protein sequence ID" value="KAJ4014103.1"/>
    <property type="molecule type" value="Genomic_DNA"/>
</dbReference>
<dbReference type="InterPro" id="IPR003593">
    <property type="entry name" value="AAA+_ATPase"/>
</dbReference>
<dbReference type="InterPro" id="IPR027417">
    <property type="entry name" value="P-loop_NTPase"/>
</dbReference>
<keyword evidence="5" id="KW-0547">Nucleotide-binding</keyword>
<evidence type="ECO:0000256" key="4">
    <source>
        <dbReference type="ARBA" id="ARBA00022692"/>
    </source>
</evidence>
<dbReference type="PROSITE" id="PS00211">
    <property type="entry name" value="ABC_TRANSPORTER_1"/>
    <property type="match status" value="2"/>
</dbReference>
<evidence type="ECO:0000256" key="9">
    <source>
        <dbReference type="SAM" id="Phobius"/>
    </source>
</evidence>
<feature type="transmembrane region" description="Helical" evidence="9">
    <location>
        <begin position="582"/>
        <end position="603"/>
    </location>
</feature>
<dbReference type="SMART" id="SM00382">
    <property type="entry name" value="AAA"/>
    <property type="match status" value="2"/>
</dbReference>
<feature type="transmembrane region" description="Helical" evidence="9">
    <location>
        <begin position="358"/>
        <end position="379"/>
    </location>
</feature>
<dbReference type="InterPro" id="IPR044726">
    <property type="entry name" value="ABCC_6TM_D2"/>
</dbReference>
<keyword evidence="13" id="KW-1185">Reference proteome</keyword>
<evidence type="ECO:0000256" key="1">
    <source>
        <dbReference type="ARBA" id="ARBA00004651"/>
    </source>
</evidence>
<comment type="caution">
    <text evidence="12">The sequence shown here is derived from an EMBL/GenBank/DDBJ whole genome shotgun (WGS) entry which is preliminary data.</text>
</comment>
<evidence type="ECO:0000256" key="7">
    <source>
        <dbReference type="ARBA" id="ARBA00022989"/>
    </source>
</evidence>
<dbReference type="CDD" id="cd18580">
    <property type="entry name" value="ABC_6TM_ABCC_D2"/>
    <property type="match status" value="1"/>
</dbReference>
<feature type="transmembrane region" description="Helical" evidence="9">
    <location>
        <begin position="50"/>
        <end position="76"/>
    </location>
</feature>
<evidence type="ECO:0000256" key="6">
    <source>
        <dbReference type="ARBA" id="ARBA00022840"/>
    </source>
</evidence>
<gene>
    <name evidence="12" type="ORF">NW766_006355</name>
</gene>
<name>A0A9W8PQA3_9HYPO</name>
<evidence type="ECO:0000259" key="10">
    <source>
        <dbReference type="PROSITE" id="PS50893"/>
    </source>
</evidence>
<protein>
    <recommendedName>
        <fullName evidence="14">ABC transporter</fullName>
    </recommendedName>
</protein>
<dbReference type="InterPro" id="IPR050173">
    <property type="entry name" value="ABC_transporter_C-like"/>
</dbReference>
<dbReference type="GO" id="GO:0005886">
    <property type="term" value="C:plasma membrane"/>
    <property type="evidence" value="ECO:0007669"/>
    <property type="project" value="UniProtKB-SubCell"/>
</dbReference>
<evidence type="ECO:0000256" key="8">
    <source>
        <dbReference type="ARBA" id="ARBA00023136"/>
    </source>
</evidence>
<comment type="subcellular location">
    <subcellularLocation>
        <location evidence="1">Cell membrane</location>
        <topology evidence="1">Multi-pass membrane protein</topology>
    </subcellularLocation>
</comment>
<dbReference type="PROSITE" id="PS50929">
    <property type="entry name" value="ABC_TM1F"/>
    <property type="match status" value="1"/>
</dbReference>